<reference evidence="6" key="1">
    <citation type="submission" date="2022-09" db="EMBL/GenBank/DDBJ databases">
        <title>Enrichment on poylsaccharides allowed isolation of novel metabolic and taxonomic groups of Haloarchaea.</title>
        <authorList>
            <person name="Sorokin D.Y."/>
            <person name="Elcheninov A.G."/>
            <person name="Khizhniak T.V."/>
            <person name="Kolganova T.V."/>
            <person name="Kublanov I.V."/>
        </authorList>
    </citation>
    <scope>NUCLEOTIDE SEQUENCE</scope>
    <source>
        <strain evidence="6">AArc-xg1-1</strain>
    </source>
</reference>
<feature type="domain" description="Solute-binding protein family 5" evidence="5">
    <location>
        <begin position="120"/>
        <end position="513"/>
    </location>
</feature>
<dbReference type="PANTHER" id="PTHR30290">
    <property type="entry name" value="PERIPLASMIC BINDING COMPONENT OF ABC TRANSPORTER"/>
    <property type="match status" value="1"/>
</dbReference>
<dbReference type="PIRSF" id="PIRSF002741">
    <property type="entry name" value="MppA"/>
    <property type="match status" value="1"/>
</dbReference>
<dbReference type="Gene3D" id="3.90.76.10">
    <property type="entry name" value="Dipeptide-binding Protein, Domain 1"/>
    <property type="match status" value="1"/>
</dbReference>
<dbReference type="PANTHER" id="PTHR30290:SF9">
    <property type="entry name" value="OLIGOPEPTIDE-BINDING PROTEIN APPA"/>
    <property type="match status" value="1"/>
</dbReference>
<dbReference type="AlphaFoldDB" id="A0AAP2YZG0"/>
<accession>A0AAP2YZG0</accession>
<dbReference type="InterPro" id="IPR039424">
    <property type="entry name" value="SBP_5"/>
</dbReference>
<evidence type="ECO:0000256" key="3">
    <source>
        <dbReference type="ARBA" id="ARBA00022729"/>
    </source>
</evidence>
<comment type="caution">
    <text evidence="6">The sequence shown here is derived from an EMBL/GenBank/DDBJ whole genome shotgun (WGS) entry which is preliminary data.</text>
</comment>
<dbReference type="GO" id="GO:0042597">
    <property type="term" value="C:periplasmic space"/>
    <property type="evidence" value="ECO:0007669"/>
    <property type="project" value="UniProtKB-ARBA"/>
</dbReference>
<dbReference type="CDD" id="cd00995">
    <property type="entry name" value="PBP2_NikA_DppA_OppA_like"/>
    <property type="match status" value="1"/>
</dbReference>
<dbReference type="Pfam" id="PF00496">
    <property type="entry name" value="SBP_bac_5"/>
    <property type="match status" value="1"/>
</dbReference>
<evidence type="ECO:0000313" key="6">
    <source>
        <dbReference type="EMBL" id="MCU4741434.1"/>
    </source>
</evidence>
<gene>
    <name evidence="6" type="ORF">OB960_08465</name>
</gene>
<dbReference type="RefSeq" id="WP_338003271.1">
    <property type="nucleotide sequence ID" value="NZ_JAOPKA010000004.1"/>
</dbReference>
<feature type="region of interest" description="Disordered" evidence="4">
    <location>
        <begin position="28"/>
        <end position="62"/>
    </location>
</feature>
<dbReference type="InterPro" id="IPR000914">
    <property type="entry name" value="SBP_5_dom"/>
</dbReference>
<protein>
    <submittedName>
        <fullName evidence="6">ABC transporter substrate-binding protein</fullName>
    </submittedName>
</protein>
<dbReference type="InterPro" id="IPR030678">
    <property type="entry name" value="Peptide/Ni-bd"/>
</dbReference>
<evidence type="ECO:0000256" key="4">
    <source>
        <dbReference type="SAM" id="MobiDB-lite"/>
    </source>
</evidence>
<evidence type="ECO:0000256" key="2">
    <source>
        <dbReference type="ARBA" id="ARBA00022448"/>
    </source>
</evidence>
<dbReference type="GO" id="GO:1904680">
    <property type="term" value="F:peptide transmembrane transporter activity"/>
    <property type="evidence" value="ECO:0007669"/>
    <property type="project" value="TreeGrafter"/>
</dbReference>
<dbReference type="GO" id="GO:0015833">
    <property type="term" value="P:peptide transport"/>
    <property type="evidence" value="ECO:0007669"/>
    <property type="project" value="TreeGrafter"/>
</dbReference>
<dbReference type="SUPFAM" id="SSF53850">
    <property type="entry name" value="Periplasmic binding protein-like II"/>
    <property type="match status" value="1"/>
</dbReference>
<feature type="compositionally biased region" description="Low complexity" evidence="4">
    <location>
        <begin position="28"/>
        <end position="55"/>
    </location>
</feature>
<keyword evidence="2" id="KW-0813">Transport</keyword>
<organism evidence="6 7">
    <name type="scientific">Natronoglomus mannanivorans</name>
    <dbReference type="NCBI Taxonomy" id="2979990"/>
    <lineage>
        <taxon>Archaea</taxon>
        <taxon>Methanobacteriati</taxon>
        <taxon>Methanobacteriota</taxon>
        <taxon>Stenosarchaea group</taxon>
        <taxon>Halobacteria</taxon>
        <taxon>Halobacteriales</taxon>
        <taxon>Natrialbaceae</taxon>
        <taxon>Natronoglomus</taxon>
    </lineage>
</organism>
<dbReference type="Gene3D" id="3.40.190.10">
    <property type="entry name" value="Periplasmic binding protein-like II"/>
    <property type="match status" value="1"/>
</dbReference>
<dbReference type="GO" id="GO:0043190">
    <property type="term" value="C:ATP-binding cassette (ABC) transporter complex"/>
    <property type="evidence" value="ECO:0007669"/>
    <property type="project" value="InterPro"/>
</dbReference>
<dbReference type="Proteomes" id="UP001321018">
    <property type="component" value="Unassembled WGS sequence"/>
</dbReference>
<proteinExistence type="inferred from homology"/>
<sequence length="624" mass="70501">MPSAGPSFLSRRAVLAATSGGIAAIAGCTTDDGSGANGNENGNGIETETGTGTDPDPTEQHDREIQTEWIQAVPMEASNLSPYWVNDYASSLRVGLHLDGAYTLDENGDFYSLWVDDYENRGNDTYAFTLRDTLEWGGDYGAMTADDWVWFYHNVIDTDENWVGYLGRDDWRNVESVDAEDRHTFVVELEQSDPLFVKRPTMWGTSILPRALTEPYYQDWQDGDDGAGEALNTADEVLEFRYAGNLGPYEFERRDLEDRYVGTRNDDYYRRGTEPDADDWADAPYFDRYVIRVLPTQSTRLSELRSGGLTYTELPADQAQSFEDDDDITVVSTPTPFNRITVYNQRANGWEPLRNRRVRQALSMAIDKRTVVDHIFDGNAETAHTFQPTYSEFYDDSHVTPFGEGESYDPEQARSLLAEELSGEYGYDGDTLLGPEGTQVQLDLVYQTGETVYEDTGRYIADALDELGIAVDQRATPADVLFERYAEQEDDSGNTVFNAGDRDEYTSSDDWDLMWSISLNTFPYSPGSNAPVFTQDGSFNFFGYVPEDDLEGLFSDAMSADDLETQQDRFAEIFGILSRDQPFNFMLFDNRVHGYQREVVHTESVSPSWGYKNQTFWATEGLHD</sequence>
<name>A0AAP2YZG0_9EURY</name>
<evidence type="ECO:0000256" key="1">
    <source>
        <dbReference type="ARBA" id="ARBA00005695"/>
    </source>
</evidence>
<keyword evidence="3" id="KW-0732">Signal</keyword>
<dbReference type="Gene3D" id="3.10.105.10">
    <property type="entry name" value="Dipeptide-binding Protein, Domain 3"/>
    <property type="match status" value="1"/>
</dbReference>
<comment type="similarity">
    <text evidence="1">Belongs to the bacterial solute-binding protein 5 family.</text>
</comment>
<dbReference type="EMBL" id="JAOPKA010000004">
    <property type="protein sequence ID" value="MCU4741434.1"/>
    <property type="molecule type" value="Genomic_DNA"/>
</dbReference>
<evidence type="ECO:0000259" key="5">
    <source>
        <dbReference type="Pfam" id="PF00496"/>
    </source>
</evidence>
<evidence type="ECO:0000313" key="7">
    <source>
        <dbReference type="Proteomes" id="UP001321018"/>
    </source>
</evidence>